<evidence type="ECO:0000256" key="1">
    <source>
        <dbReference type="SAM" id="SignalP"/>
    </source>
</evidence>
<dbReference type="AlphaFoldDB" id="A0AAN4PFG4"/>
<feature type="signal peptide" evidence="1">
    <location>
        <begin position="1"/>
        <end position="18"/>
    </location>
</feature>
<dbReference type="Proteomes" id="UP000051487">
    <property type="component" value="Unassembled WGS sequence"/>
</dbReference>
<dbReference type="EMBL" id="BCLY01000004">
    <property type="protein sequence ID" value="GAQ05368.1"/>
    <property type="molecule type" value="Genomic_DNA"/>
</dbReference>
<sequence length="153" mass="16018">MKAANICSFLLAVGSAIAAPSKRTQQAITVSGLGASQTGEQGYITFNLKDPNYDDSTSANVIWHRPGSPVAGTRTNDGAYYVNFPGGVNDIAVFTLEVQRVKGTETVSVTLNDNGNGSAPGTKWSCTSTNDSVEGIVEECAYDGDITLTPFDS</sequence>
<name>A0AAN4PFG4_ASPLE</name>
<comment type="caution">
    <text evidence="2">The sequence shown here is derived from an EMBL/GenBank/DDBJ whole genome shotgun (WGS) entry which is preliminary data.</text>
</comment>
<keyword evidence="1" id="KW-0732">Signal</keyword>
<organism evidence="2 3">
    <name type="scientific">Aspergillus lentulus</name>
    <dbReference type="NCBI Taxonomy" id="293939"/>
    <lineage>
        <taxon>Eukaryota</taxon>
        <taxon>Fungi</taxon>
        <taxon>Dikarya</taxon>
        <taxon>Ascomycota</taxon>
        <taxon>Pezizomycotina</taxon>
        <taxon>Eurotiomycetes</taxon>
        <taxon>Eurotiomycetidae</taxon>
        <taxon>Eurotiales</taxon>
        <taxon>Aspergillaceae</taxon>
        <taxon>Aspergillus</taxon>
        <taxon>Aspergillus subgen. Fumigati</taxon>
    </lineage>
</organism>
<proteinExistence type="predicted"/>
<accession>A0AAN4PFG4</accession>
<feature type="chain" id="PRO_5043014626" evidence="1">
    <location>
        <begin position="19"/>
        <end position="153"/>
    </location>
</feature>
<evidence type="ECO:0000313" key="2">
    <source>
        <dbReference type="EMBL" id="GAQ05368.1"/>
    </source>
</evidence>
<reference evidence="2 3" key="1">
    <citation type="submission" date="2015-11" db="EMBL/GenBank/DDBJ databases">
        <title>Aspergillus lentulus strain IFM 54703T.</title>
        <authorList>
            <person name="Kusuya Y."/>
            <person name="Sakai K."/>
            <person name="Kamei K."/>
            <person name="Takahashi H."/>
            <person name="Yaguchi T."/>
        </authorList>
    </citation>
    <scope>NUCLEOTIDE SEQUENCE [LARGE SCALE GENOMIC DNA]</scope>
    <source>
        <strain evidence="2 3">IFM 54703</strain>
    </source>
</reference>
<protein>
    <submittedName>
        <fullName evidence="2">Uncharacterized protein</fullName>
    </submittedName>
</protein>
<gene>
    <name evidence="2" type="ORF">ALT_2689</name>
</gene>
<evidence type="ECO:0000313" key="3">
    <source>
        <dbReference type="Proteomes" id="UP000051487"/>
    </source>
</evidence>